<dbReference type="GO" id="GO:0010024">
    <property type="term" value="P:phytochromobilin biosynthetic process"/>
    <property type="evidence" value="ECO:0007669"/>
    <property type="project" value="InterPro"/>
</dbReference>
<evidence type="ECO:0000313" key="4">
    <source>
        <dbReference type="Proteomes" id="UP000315995"/>
    </source>
</evidence>
<evidence type="ECO:0000313" key="3">
    <source>
        <dbReference type="EMBL" id="QDG51185.1"/>
    </source>
</evidence>
<dbReference type="GO" id="GO:0050897">
    <property type="term" value="F:cobalt ion binding"/>
    <property type="evidence" value="ECO:0007669"/>
    <property type="project" value="InterPro"/>
</dbReference>
<name>A0A4Y6PTT5_PERCE</name>
<dbReference type="InterPro" id="IPR009249">
    <property type="entry name" value="Ferredoxin-dep_bilin_Rdtase"/>
</dbReference>
<evidence type="ECO:0000256" key="2">
    <source>
        <dbReference type="ARBA" id="ARBA00023002"/>
    </source>
</evidence>
<reference evidence="3 4" key="1">
    <citation type="submission" date="2019-06" db="EMBL/GenBank/DDBJ databases">
        <title>Persicimonas caeni gen. nov., sp. nov., a predatory bacterium isolated from solar saltern.</title>
        <authorList>
            <person name="Wang S."/>
        </authorList>
    </citation>
    <scope>NUCLEOTIDE SEQUENCE [LARGE SCALE GENOMIC DNA]</scope>
    <source>
        <strain evidence="3 4">YN101</strain>
    </source>
</reference>
<dbReference type="Proteomes" id="UP000315995">
    <property type="component" value="Chromosome"/>
</dbReference>
<protein>
    <recommendedName>
        <fullName evidence="5">Phycocyanobilin:ferredoxin oxidoreductase</fullName>
    </recommendedName>
</protein>
<dbReference type="GO" id="GO:0016636">
    <property type="term" value="F:oxidoreductase activity, acting on the CH-CH group of donors, iron-sulfur protein as acceptor"/>
    <property type="evidence" value="ECO:0007669"/>
    <property type="project" value="InterPro"/>
</dbReference>
<evidence type="ECO:0008006" key="5">
    <source>
        <dbReference type="Google" id="ProtNLM"/>
    </source>
</evidence>
<accession>A0A5B8Y8K8</accession>
<dbReference type="OrthoDB" id="581340at2"/>
<sequence length="245" mass="26962">MIHHARQICVEAKFDRLAQRTCSTLADAGFAERKVEGAFCFDDEFAREPLSIRPVAFTGRGLDFGNVVRVRGGSQVQVLSIVLIPPSTSPLPIFGCELLVFSRGVHLVMLDAFPTCEHEEASRLLLKLERLGACLADAFELHPAPDWGKNVFSEKAIVIKPDPLKPAGIGAFVPAVNSLLSAYLTAAGQCPTAPESMQSQIREARALYLKDHAEQEPAGPFLERIAGKEWVDKFVFDFLFPQWLA</sequence>
<dbReference type="RefSeq" id="WP_141197670.1">
    <property type="nucleotide sequence ID" value="NZ_CP041186.1"/>
</dbReference>
<gene>
    <name evidence="3" type="ORF">FIV42_10675</name>
</gene>
<proteinExistence type="inferred from homology"/>
<accession>A0A4Y6PTT5</accession>
<evidence type="ECO:0000256" key="1">
    <source>
        <dbReference type="ARBA" id="ARBA00006908"/>
    </source>
</evidence>
<dbReference type="Pfam" id="PF05996">
    <property type="entry name" value="Fe_bilin_red"/>
    <property type="match status" value="1"/>
</dbReference>
<dbReference type="AlphaFoldDB" id="A0A4Y6PTT5"/>
<dbReference type="EMBL" id="CP041186">
    <property type="protein sequence ID" value="QDG51185.1"/>
    <property type="molecule type" value="Genomic_DNA"/>
</dbReference>
<comment type="similarity">
    <text evidence="1">Belongs to the HY2 family.</text>
</comment>
<organism evidence="3 4">
    <name type="scientific">Persicimonas caeni</name>
    <dbReference type="NCBI Taxonomy" id="2292766"/>
    <lineage>
        <taxon>Bacteria</taxon>
        <taxon>Deltaproteobacteria</taxon>
        <taxon>Bradymonadales</taxon>
        <taxon>Bradymonadaceae</taxon>
        <taxon>Persicimonas</taxon>
    </lineage>
</organism>
<dbReference type="PANTHER" id="PTHR34557:SF1">
    <property type="entry name" value="PHYTOCHROMOBILIN:FERREDOXIN OXIDOREDUCTASE, CHLOROPLASTIC"/>
    <property type="match status" value="1"/>
</dbReference>
<keyword evidence="2" id="KW-0560">Oxidoreductase</keyword>
<dbReference type="Gene3D" id="3.40.1500.20">
    <property type="match status" value="1"/>
</dbReference>
<keyword evidence="4" id="KW-1185">Reference proteome</keyword>
<dbReference type="PANTHER" id="PTHR34557">
    <property type="entry name" value="PHYTOCHROMOBILIN:FERREDOXIN OXIDOREDUCTASE, CHLOROPLASTIC"/>
    <property type="match status" value="1"/>
</dbReference>